<protein>
    <recommendedName>
        <fullName evidence="2">site-specific DNA-methyltransferase (adenine-specific)</fullName>
        <ecNumber evidence="2">2.1.1.72</ecNumber>
    </recommendedName>
</protein>
<dbReference type="GO" id="GO:0032259">
    <property type="term" value="P:methylation"/>
    <property type="evidence" value="ECO:0007669"/>
    <property type="project" value="UniProtKB-KW"/>
</dbReference>
<dbReference type="EMBL" id="JH651384">
    <property type="protein sequence ID" value="EIJ33357.1"/>
    <property type="molecule type" value="Genomic_DNA"/>
</dbReference>
<dbReference type="InterPro" id="IPR023095">
    <property type="entry name" value="Ade_MeTrfase_dom_2"/>
</dbReference>
<evidence type="ECO:0000256" key="7">
    <source>
        <dbReference type="PIRSR" id="PIRSR000398-1"/>
    </source>
</evidence>
<evidence type="ECO:0000256" key="1">
    <source>
        <dbReference type="ARBA" id="ARBA00006594"/>
    </source>
</evidence>
<dbReference type="PRINTS" id="PR00505">
    <property type="entry name" value="D12N6MTFRASE"/>
</dbReference>
<sequence>MMHSPVRSPLAGWFGGKYQLSRHIISRIPSHDCYAEPFAGAAWVLFRKEPSKAEIINDINREIVTLYRCVQNHLEEFCRHFRYQLTARDESRRKLDENPETMTDIQRAARFFYIHQNAFAGRIGRSPSFGTATEREPKLNLLRVEETLSAAHLRLANVYIENLPYTGLISRYDRPRTFFYIDPPYWDCEDDYGKNIFSKEDFGKLADQLHQVKGKFLLSLNDTDGVRKAFTGFNMEEVTVTYSSSRTSRPKARELFITNY</sequence>
<evidence type="ECO:0000256" key="4">
    <source>
        <dbReference type="ARBA" id="ARBA00022679"/>
    </source>
</evidence>
<dbReference type="InterPro" id="IPR029063">
    <property type="entry name" value="SAM-dependent_MTases_sf"/>
</dbReference>
<dbReference type="Gene3D" id="1.10.1020.10">
    <property type="entry name" value="Adenine-specific Methyltransferase, Domain 2"/>
    <property type="match status" value="1"/>
</dbReference>
<dbReference type="PIRSF" id="PIRSF000398">
    <property type="entry name" value="M_m6A_EcoRV"/>
    <property type="match status" value="1"/>
</dbReference>
<name>A0A656HAN1_THINJ</name>
<keyword evidence="9" id="KW-1185">Reference proteome</keyword>
<comment type="similarity">
    <text evidence="1">Belongs to the N(4)/N(6)-methyltransferase family.</text>
</comment>
<keyword evidence="5" id="KW-0949">S-adenosyl-L-methionine</keyword>
<organism evidence="8 9">
    <name type="scientific">Thiothrix nivea (strain ATCC 35100 / DSM 5205 / JP2)</name>
    <dbReference type="NCBI Taxonomy" id="870187"/>
    <lineage>
        <taxon>Bacteria</taxon>
        <taxon>Pseudomonadati</taxon>
        <taxon>Pseudomonadota</taxon>
        <taxon>Gammaproteobacteria</taxon>
        <taxon>Thiotrichales</taxon>
        <taxon>Thiotrichaceae</taxon>
        <taxon>Thiothrix</taxon>
    </lineage>
</organism>
<dbReference type="Proteomes" id="UP000005317">
    <property type="component" value="Unassembled WGS sequence"/>
</dbReference>
<dbReference type="RefSeq" id="WP_002707311.1">
    <property type="nucleotide sequence ID" value="NZ_JH651384.1"/>
</dbReference>
<evidence type="ECO:0000313" key="9">
    <source>
        <dbReference type="Proteomes" id="UP000005317"/>
    </source>
</evidence>
<evidence type="ECO:0000256" key="5">
    <source>
        <dbReference type="ARBA" id="ARBA00022691"/>
    </source>
</evidence>
<feature type="binding site" evidence="7">
    <location>
        <position position="17"/>
    </location>
    <ligand>
        <name>S-adenosyl-L-methionine</name>
        <dbReference type="ChEBI" id="CHEBI:59789"/>
    </ligand>
</feature>
<accession>A0A656HAN1</accession>
<dbReference type="GO" id="GO:0009007">
    <property type="term" value="F:site-specific DNA-methyltransferase (adenine-specific) activity"/>
    <property type="evidence" value="ECO:0007669"/>
    <property type="project" value="UniProtKB-EC"/>
</dbReference>
<gene>
    <name evidence="8" type="ORF">Thini_0720</name>
</gene>
<reference evidence="9" key="1">
    <citation type="journal article" date="2011" name="Stand. Genomic Sci.">
        <title>Genome sequence of the filamentous, gliding Thiothrix nivea neotype strain (JP2(T)).</title>
        <authorList>
            <person name="Lapidus A."/>
            <person name="Nolan M."/>
            <person name="Lucas S."/>
            <person name="Glavina Del Rio T."/>
            <person name="Tice H."/>
            <person name="Cheng J.F."/>
            <person name="Tapia R."/>
            <person name="Han C."/>
            <person name="Goodwin L."/>
            <person name="Pitluck S."/>
            <person name="Liolios K."/>
            <person name="Pagani I."/>
            <person name="Ivanova N."/>
            <person name="Huntemann M."/>
            <person name="Mavromatis K."/>
            <person name="Mikhailova N."/>
            <person name="Pati A."/>
            <person name="Chen A."/>
            <person name="Palaniappan K."/>
            <person name="Land M."/>
            <person name="Brambilla E.M."/>
            <person name="Rohde M."/>
            <person name="Abt B."/>
            <person name="Verbarg S."/>
            <person name="Goker M."/>
            <person name="Bristow J."/>
            <person name="Eisen J.A."/>
            <person name="Markowitz V."/>
            <person name="Hugenholtz P."/>
            <person name="Kyrpides N.C."/>
            <person name="Klenk H.P."/>
            <person name="Woyke T."/>
        </authorList>
    </citation>
    <scope>NUCLEOTIDE SEQUENCE [LARGE SCALE GENOMIC DNA]</scope>
    <source>
        <strain evidence="9">ATCC 35100 / DSM 5205 / JP2</strain>
    </source>
</reference>
<dbReference type="GO" id="GO:0009307">
    <property type="term" value="P:DNA restriction-modification system"/>
    <property type="evidence" value="ECO:0007669"/>
    <property type="project" value="InterPro"/>
</dbReference>
<comment type="catalytic activity">
    <reaction evidence="6">
        <text>a 2'-deoxyadenosine in DNA + S-adenosyl-L-methionine = an N(6)-methyl-2'-deoxyadenosine in DNA + S-adenosyl-L-homocysteine + H(+)</text>
        <dbReference type="Rhea" id="RHEA:15197"/>
        <dbReference type="Rhea" id="RHEA-COMP:12418"/>
        <dbReference type="Rhea" id="RHEA-COMP:12419"/>
        <dbReference type="ChEBI" id="CHEBI:15378"/>
        <dbReference type="ChEBI" id="CHEBI:57856"/>
        <dbReference type="ChEBI" id="CHEBI:59789"/>
        <dbReference type="ChEBI" id="CHEBI:90615"/>
        <dbReference type="ChEBI" id="CHEBI:90616"/>
        <dbReference type="EC" id="2.1.1.72"/>
    </reaction>
</comment>
<dbReference type="EC" id="2.1.1.72" evidence="2"/>
<dbReference type="Pfam" id="PF02086">
    <property type="entry name" value="MethyltransfD12"/>
    <property type="match status" value="1"/>
</dbReference>
<dbReference type="PANTHER" id="PTHR30481">
    <property type="entry name" value="DNA ADENINE METHYLASE"/>
    <property type="match status" value="1"/>
</dbReference>
<keyword evidence="3 8" id="KW-0489">Methyltransferase</keyword>
<dbReference type="Gene3D" id="3.40.50.150">
    <property type="entry name" value="Vaccinia Virus protein VP39"/>
    <property type="match status" value="1"/>
</dbReference>
<feature type="binding site" evidence="7">
    <location>
        <position position="13"/>
    </location>
    <ligand>
        <name>S-adenosyl-L-methionine</name>
        <dbReference type="ChEBI" id="CHEBI:59789"/>
    </ligand>
</feature>
<dbReference type="OrthoDB" id="9805629at2"/>
<dbReference type="AlphaFoldDB" id="A0A656HAN1"/>
<feature type="binding site" evidence="7">
    <location>
        <position position="58"/>
    </location>
    <ligand>
        <name>S-adenosyl-L-methionine</name>
        <dbReference type="ChEBI" id="CHEBI:59789"/>
    </ligand>
</feature>
<evidence type="ECO:0000256" key="2">
    <source>
        <dbReference type="ARBA" id="ARBA00011900"/>
    </source>
</evidence>
<evidence type="ECO:0000256" key="6">
    <source>
        <dbReference type="ARBA" id="ARBA00047942"/>
    </source>
</evidence>
<feature type="binding site" evidence="7">
    <location>
        <position position="182"/>
    </location>
    <ligand>
        <name>S-adenosyl-L-methionine</name>
        <dbReference type="ChEBI" id="CHEBI:59789"/>
    </ligand>
</feature>
<dbReference type="InterPro" id="IPR012327">
    <property type="entry name" value="MeTrfase_D12"/>
</dbReference>
<keyword evidence="4 8" id="KW-0808">Transferase</keyword>
<dbReference type="GO" id="GO:0006298">
    <property type="term" value="P:mismatch repair"/>
    <property type="evidence" value="ECO:0007669"/>
    <property type="project" value="TreeGrafter"/>
</dbReference>
<dbReference type="GO" id="GO:0043565">
    <property type="term" value="F:sequence-specific DNA binding"/>
    <property type="evidence" value="ECO:0007669"/>
    <property type="project" value="TreeGrafter"/>
</dbReference>
<dbReference type="SUPFAM" id="SSF53335">
    <property type="entry name" value="S-adenosyl-L-methionine-dependent methyltransferases"/>
    <property type="match status" value="1"/>
</dbReference>
<dbReference type="PANTHER" id="PTHR30481:SF4">
    <property type="entry name" value="SITE-SPECIFIC DNA-METHYLTRANSFERASE (ADENINE-SPECIFIC)"/>
    <property type="match status" value="1"/>
</dbReference>
<evidence type="ECO:0000256" key="3">
    <source>
        <dbReference type="ARBA" id="ARBA00022603"/>
    </source>
</evidence>
<dbReference type="InterPro" id="IPR012263">
    <property type="entry name" value="M_m6A_EcoRV"/>
</dbReference>
<evidence type="ECO:0000313" key="8">
    <source>
        <dbReference type="EMBL" id="EIJ33357.1"/>
    </source>
</evidence>
<proteinExistence type="inferred from homology"/>
<dbReference type="GO" id="GO:1904047">
    <property type="term" value="F:S-adenosyl-L-methionine binding"/>
    <property type="evidence" value="ECO:0007669"/>
    <property type="project" value="TreeGrafter"/>
</dbReference>